<feature type="transmembrane region" description="Helical" evidence="10">
    <location>
        <begin position="6"/>
        <end position="25"/>
    </location>
</feature>
<feature type="transmembrane region" description="Helical" evidence="10">
    <location>
        <begin position="135"/>
        <end position="158"/>
    </location>
</feature>
<keyword evidence="10" id="KW-1133">Transmembrane helix</keyword>
<keyword evidence="10" id="KW-0472">Membrane</keyword>
<dbReference type="InterPro" id="IPR036097">
    <property type="entry name" value="HisK_dim/P_sf"/>
</dbReference>
<dbReference type="PROSITE" id="PS50113">
    <property type="entry name" value="PAC"/>
    <property type="match status" value="1"/>
</dbReference>
<keyword evidence="10" id="KW-0812">Transmembrane</keyword>
<feature type="transmembrane region" description="Helical" evidence="10">
    <location>
        <begin position="170"/>
        <end position="190"/>
    </location>
</feature>
<evidence type="ECO:0000313" key="14">
    <source>
        <dbReference type="EMBL" id="GIT97109.1"/>
    </source>
</evidence>
<protein>
    <recommendedName>
        <fullName evidence="2">histidine kinase</fullName>
        <ecNumber evidence="2">2.7.13.3</ecNumber>
    </recommendedName>
</protein>
<feature type="domain" description="Response regulatory" evidence="12">
    <location>
        <begin position="655"/>
        <end position="771"/>
    </location>
</feature>
<keyword evidence="5" id="KW-0547">Nucleotide-binding</keyword>
<reference evidence="14 15" key="1">
    <citation type="submission" date="2021-05" db="EMBL/GenBank/DDBJ databases">
        <title>Bacteria Genome sequencing.</title>
        <authorList>
            <person name="Takabe Y."/>
            <person name="Nakajima Y."/>
            <person name="Suzuki S."/>
            <person name="Shiozaki T."/>
        </authorList>
    </citation>
    <scope>NUCLEOTIDE SEQUENCE [LARGE SCALE GENOMIC DNA]</scope>
    <source>
        <strain evidence="14 15">AI_62</strain>
    </source>
</reference>
<dbReference type="SMART" id="SM00448">
    <property type="entry name" value="REC"/>
    <property type="match status" value="1"/>
</dbReference>
<dbReference type="PROSITE" id="PS50110">
    <property type="entry name" value="RESPONSE_REGULATORY"/>
    <property type="match status" value="1"/>
</dbReference>
<sequence length="778" mass="84161">MVHVAVLFFAHVTLFSGFALLLSAIPRPFRAVYLYCYLAVLLTFGGFLGSVYSLTLADGVVISGGNLLYGAFMVTSVLFVLAERDIFVLRRIVQLVVLVNVFVLSLSVLASRTLGAPGVVNQLGVPVGLFETSSFLIVLGGGMIVLELTFMAFVFEATKARIHSAVGIRITYLVIFVAVLCFDGLAFPIVAFGPSPETVAAAVGSLSGKLLTAVAYGLVVVSFSLIFQRRFSAYLDERVFSWRALLSPSGAILRDMERKDAQLAKARGRLAHSAELASLGYAVIDVKADRVVECDAIYADMHGLEREVLMAMPPSQIIETLIAEEDRKAVRDLIGAFSIEGKRALELRHITPDGSVRSLRKIYAPLPHEPGLTGSMIEVVGQDITEARLLQEQLFRSQKAEALGRLTGGVAHDFNNLLAVILGNLELHVLETEPAEREILIRNCIAATKRGADLTRSMLSFAQQAPLEPKIVNVNDIIEDLGRMTNRVLPASIEIAMDLRPNMPRVRVDPGMVESAVLNLILNARDAMPQGGRIEIKTTLVATENNRDERHPGELPPGRYLVLSVIDTGQGIAREKLPRIFEPFFTTKSPGAGSGLGLAMIDGFMRQSGGVVQVASVQGEGTQFDLYFPAVSDPTNASTSTQKYLEAQREMSKKTILLVEDDTDLRASLSKALSFSGHDVMEAADAEAALASFLASDHVDLVLTDVILPGPMQGPALLQALREHRPFLPAIVMSGNMTDQVAQTGSPQAEDIRLSKPIELAVLLDAIKQAFAVRPPSP</sequence>
<dbReference type="SUPFAM" id="SSF52172">
    <property type="entry name" value="CheY-like"/>
    <property type="match status" value="1"/>
</dbReference>
<dbReference type="Gene3D" id="3.40.50.2300">
    <property type="match status" value="1"/>
</dbReference>
<dbReference type="InterPro" id="IPR048533">
    <property type="entry name" value="VUPS"/>
</dbReference>
<dbReference type="PANTHER" id="PTHR43065">
    <property type="entry name" value="SENSOR HISTIDINE KINASE"/>
    <property type="match status" value="1"/>
</dbReference>
<feature type="domain" description="Histidine kinase" evidence="11">
    <location>
        <begin position="409"/>
        <end position="632"/>
    </location>
</feature>
<dbReference type="SUPFAM" id="SSF55874">
    <property type="entry name" value="ATPase domain of HSP90 chaperone/DNA topoisomerase II/histidine kinase"/>
    <property type="match status" value="1"/>
</dbReference>
<comment type="caution">
    <text evidence="14">The sequence shown here is derived from an EMBL/GenBank/DDBJ whole genome shotgun (WGS) entry which is preliminary data.</text>
</comment>
<dbReference type="Gene3D" id="3.30.450.20">
    <property type="entry name" value="PAS domain"/>
    <property type="match status" value="1"/>
</dbReference>
<accession>A0ABQ4NS79</accession>
<dbReference type="CDD" id="cd00082">
    <property type="entry name" value="HisKA"/>
    <property type="match status" value="1"/>
</dbReference>
<evidence type="ECO:0000256" key="6">
    <source>
        <dbReference type="ARBA" id="ARBA00022777"/>
    </source>
</evidence>
<keyword evidence="15" id="KW-1185">Reference proteome</keyword>
<evidence type="ECO:0000256" key="5">
    <source>
        <dbReference type="ARBA" id="ARBA00022741"/>
    </source>
</evidence>
<name>A0ABQ4NS79_9RHOB</name>
<keyword evidence="7" id="KW-0067">ATP-binding</keyword>
<dbReference type="InterPro" id="IPR011006">
    <property type="entry name" value="CheY-like_superfamily"/>
</dbReference>
<keyword evidence="6" id="KW-0418">Kinase</keyword>
<keyword evidence="3 9" id="KW-0597">Phosphoprotein</keyword>
<dbReference type="InterPro" id="IPR000700">
    <property type="entry name" value="PAS-assoc_C"/>
</dbReference>
<dbReference type="SMART" id="SM00387">
    <property type="entry name" value="HATPase_c"/>
    <property type="match status" value="1"/>
</dbReference>
<dbReference type="Pfam" id="PF00072">
    <property type="entry name" value="Response_reg"/>
    <property type="match status" value="1"/>
</dbReference>
<evidence type="ECO:0000259" key="12">
    <source>
        <dbReference type="PROSITE" id="PS50110"/>
    </source>
</evidence>
<dbReference type="SUPFAM" id="SSF55785">
    <property type="entry name" value="PYP-like sensor domain (PAS domain)"/>
    <property type="match status" value="1"/>
</dbReference>
<dbReference type="InterPro" id="IPR005467">
    <property type="entry name" value="His_kinase_dom"/>
</dbReference>
<dbReference type="InterPro" id="IPR035965">
    <property type="entry name" value="PAS-like_dom_sf"/>
</dbReference>
<evidence type="ECO:0000256" key="4">
    <source>
        <dbReference type="ARBA" id="ARBA00022679"/>
    </source>
</evidence>
<dbReference type="Pfam" id="PF02518">
    <property type="entry name" value="HATPase_c"/>
    <property type="match status" value="1"/>
</dbReference>
<feature type="modified residue" description="4-aspartylphosphate" evidence="9">
    <location>
        <position position="705"/>
    </location>
</feature>
<dbReference type="EMBL" id="BPFH01000012">
    <property type="protein sequence ID" value="GIT97109.1"/>
    <property type="molecule type" value="Genomic_DNA"/>
</dbReference>
<dbReference type="SUPFAM" id="SSF47384">
    <property type="entry name" value="Homodimeric domain of signal transducing histidine kinase"/>
    <property type="match status" value="1"/>
</dbReference>
<dbReference type="Pfam" id="PF20973">
    <property type="entry name" value="VUPS"/>
    <property type="match status" value="1"/>
</dbReference>
<evidence type="ECO:0000313" key="15">
    <source>
        <dbReference type="Proteomes" id="UP000786693"/>
    </source>
</evidence>
<evidence type="ECO:0000256" key="10">
    <source>
        <dbReference type="SAM" id="Phobius"/>
    </source>
</evidence>
<dbReference type="PROSITE" id="PS50109">
    <property type="entry name" value="HIS_KIN"/>
    <property type="match status" value="1"/>
</dbReference>
<dbReference type="InterPro" id="IPR036890">
    <property type="entry name" value="HATPase_C_sf"/>
</dbReference>
<dbReference type="PANTHER" id="PTHR43065:SF46">
    <property type="entry name" value="C4-DICARBOXYLATE TRANSPORT SENSOR PROTEIN DCTB"/>
    <property type="match status" value="1"/>
</dbReference>
<evidence type="ECO:0000256" key="9">
    <source>
        <dbReference type="PROSITE-ProRule" id="PRU00169"/>
    </source>
</evidence>
<feature type="transmembrane region" description="Helical" evidence="10">
    <location>
        <begin position="60"/>
        <end position="81"/>
    </location>
</feature>
<dbReference type="PRINTS" id="PR00344">
    <property type="entry name" value="BCTRLSENSOR"/>
</dbReference>
<feature type="transmembrane region" description="Helical" evidence="10">
    <location>
        <begin position="93"/>
        <end position="115"/>
    </location>
</feature>
<dbReference type="InterPro" id="IPR004358">
    <property type="entry name" value="Sig_transdc_His_kin-like_C"/>
</dbReference>
<dbReference type="InterPro" id="IPR003661">
    <property type="entry name" value="HisK_dim/P_dom"/>
</dbReference>
<feature type="domain" description="PAC" evidence="13">
    <location>
        <begin position="343"/>
        <end position="396"/>
    </location>
</feature>
<evidence type="ECO:0000259" key="11">
    <source>
        <dbReference type="PROSITE" id="PS50109"/>
    </source>
</evidence>
<dbReference type="InterPro" id="IPR001789">
    <property type="entry name" value="Sig_transdc_resp-reg_receiver"/>
</dbReference>
<dbReference type="InterPro" id="IPR003594">
    <property type="entry name" value="HATPase_dom"/>
</dbReference>
<comment type="catalytic activity">
    <reaction evidence="1">
        <text>ATP + protein L-histidine = ADP + protein N-phospho-L-histidine.</text>
        <dbReference type="EC" id="2.7.13.3"/>
    </reaction>
</comment>
<evidence type="ECO:0000256" key="8">
    <source>
        <dbReference type="ARBA" id="ARBA00023012"/>
    </source>
</evidence>
<keyword evidence="4" id="KW-0808">Transferase</keyword>
<feature type="transmembrane region" description="Helical" evidence="10">
    <location>
        <begin position="32"/>
        <end position="54"/>
    </location>
</feature>
<dbReference type="Gene3D" id="3.30.565.10">
    <property type="entry name" value="Histidine kinase-like ATPase, C-terminal domain"/>
    <property type="match status" value="1"/>
</dbReference>
<dbReference type="EC" id="2.7.13.3" evidence="2"/>
<gene>
    <name evidence="14" type="ORF">JANAI62_37320</name>
</gene>
<evidence type="ECO:0000256" key="7">
    <source>
        <dbReference type="ARBA" id="ARBA00022840"/>
    </source>
</evidence>
<evidence type="ECO:0000256" key="3">
    <source>
        <dbReference type="ARBA" id="ARBA00022553"/>
    </source>
</evidence>
<evidence type="ECO:0000256" key="2">
    <source>
        <dbReference type="ARBA" id="ARBA00012438"/>
    </source>
</evidence>
<proteinExistence type="predicted"/>
<evidence type="ECO:0000256" key="1">
    <source>
        <dbReference type="ARBA" id="ARBA00000085"/>
    </source>
</evidence>
<dbReference type="SMART" id="SM00388">
    <property type="entry name" value="HisKA"/>
    <property type="match status" value="1"/>
</dbReference>
<evidence type="ECO:0000259" key="13">
    <source>
        <dbReference type="PROSITE" id="PS50113"/>
    </source>
</evidence>
<keyword evidence="8" id="KW-0902">Two-component regulatory system</keyword>
<dbReference type="Proteomes" id="UP000786693">
    <property type="component" value="Unassembled WGS sequence"/>
</dbReference>
<dbReference type="Gene3D" id="1.10.287.130">
    <property type="match status" value="1"/>
</dbReference>
<organism evidence="14 15">
    <name type="scientific">Jannaschia pagri</name>
    <dbReference type="NCBI Taxonomy" id="2829797"/>
    <lineage>
        <taxon>Bacteria</taxon>
        <taxon>Pseudomonadati</taxon>
        <taxon>Pseudomonadota</taxon>
        <taxon>Alphaproteobacteria</taxon>
        <taxon>Rhodobacterales</taxon>
        <taxon>Roseobacteraceae</taxon>
        <taxon>Jannaschia</taxon>
    </lineage>
</organism>